<keyword evidence="2" id="KW-0732">Signal</keyword>
<dbReference type="EMBL" id="CALNXK010000048">
    <property type="protein sequence ID" value="CAH3130347.1"/>
    <property type="molecule type" value="Genomic_DNA"/>
</dbReference>
<accession>A0ABN8P2X3</accession>
<feature type="domain" description="TGFBR3/Endoglin-like N-terminal" evidence="3">
    <location>
        <begin position="98"/>
        <end position="195"/>
    </location>
</feature>
<feature type="non-terminal residue" evidence="4">
    <location>
        <position position="245"/>
    </location>
</feature>
<name>A0ABN8P2X3_9CNID</name>
<evidence type="ECO:0000259" key="3">
    <source>
        <dbReference type="Pfam" id="PF26060"/>
    </source>
</evidence>
<keyword evidence="5" id="KW-1185">Reference proteome</keyword>
<protein>
    <recommendedName>
        <fullName evidence="3">TGFBR3/Endoglin-like N-terminal domain-containing protein</fullName>
    </recommendedName>
</protein>
<evidence type="ECO:0000313" key="4">
    <source>
        <dbReference type="EMBL" id="CAH3130347.1"/>
    </source>
</evidence>
<reference evidence="4 5" key="1">
    <citation type="submission" date="2022-05" db="EMBL/GenBank/DDBJ databases">
        <authorList>
            <consortium name="Genoscope - CEA"/>
            <person name="William W."/>
        </authorList>
    </citation>
    <scope>NUCLEOTIDE SEQUENCE [LARGE SCALE GENOMIC DNA]</scope>
</reference>
<evidence type="ECO:0000256" key="2">
    <source>
        <dbReference type="SAM" id="SignalP"/>
    </source>
</evidence>
<evidence type="ECO:0000256" key="1">
    <source>
        <dbReference type="ARBA" id="ARBA00023180"/>
    </source>
</evidence>
<proteinExistence type="predicted"/>
<sequence length="245" mass="26786">MDTISFAFAILLASLSFCLTYVSAQRKRCESKYSCPGVLRTMAAVCKDGYCVCNNQDYDYNTCLPDAYGCKIEVNADTALAKPRYNGGHAIYSCTPGNSSTQYEVHVLAMHETPGRTGHATVNIISHGKSNRSIVLVLGSYQPVNWILSLPSNVSISKVVLIAFYLAESSVSGDVNQVETIERKSSRDSELWKWGFGSDTGGGDTVGLLKQLVCNRFGVVTSFTGTYRAYEWSLVVHSSKGTFTY</sequence>
<evidence type="ECO:0000313" key="5">
    <source>
        <dbReference type="Proteomes" id="UP001159405"/>
    </source>
</evidence>
<feature type="signal peptide" evidence="2">
    <location>
        <begin position="1"/>
        <end position="24"/>
    </location>
</feature>
<keyword evidence="1" id="KW-0325">Glycoprotein</keyword>
<organism evidence="4 5">
    <name type="scientific">Porites lobata</name>
    <dbReference type="NCBI Taxonomy" id="104759"/>
    <lineage>
        <taxon>Eukaryota</taxon>
        <taxon>Metazoa</taxon>
        <taxon>Cnidaria</taxon>
        <taxon>Anthozoa</taxon>
        <taxon>Hexacorallia</taxon>
        <taxon>Scleractinia</taxon>
        <taxon>Fungiina</taxon>
        <taxon>Poritidae</taxon>
        <taxon>Porites</taxon>
    </lineage>
</organism>
<comment type="caution">
    <text evidence="4">The sequence shown here is derived from an EMBL/GenBank/DDBJ whole genome shotgun (WGS) entry which is preliminary data.</text>
</comment>
<dbReference type="Proteomes" id="UP001159405">
    <property type="component" value="Unassembled WGS sequence"/>
</dbReference>
<feature type="chain" id="PRO_5046769993" description="TGFBR3/Endoglin-like N-terminal domain-containing protein" evidence="2">
    <location>
        <begin position="25"/>
        <end position="245"/>
    </location>
</feature>
<gene>
    <name evidence="4" type="ORF">PLOB_00034705</name>
</gene>
<dbReference type="Pfam" id="PF26060">
    <property type="entry name" value="TGFBR3_N"/>
    <property type="match status" value="1"/>
</dbReference>
<dbReference type="InterPro" id="IPR058899">
    <property type="entry name" value="TGFBR3/Endoglin-like_N"/>
</dbReference>